<keyword evidence="4" id="KW-1185">Reference proteome</keyword>
<evidence type="ECO:0000259" key="2">
    <source>
        <dbReference type="Pfam" id="PF14344"/>
    </source>
</evidence>
<dbReference type="PROSITE" id="PS51257">
    <property type="entry name" value="PROKAR_LIPOPROTEIN"/>
    <property type="match status" value="1"/>
</dbReference>
<feature type="chain" id="PRO_5002417090" description="DUF4397 domain-containing protein" evidence="1">
    <location>
        <begin position="28"/>
        <end position="240"/>
    </location>
</feature>
<dbReference type="KEGG" id="pko:PKOR_22800"/>
<evidence type="ECO:0000313" key="3">
    <source>
        <dbReference type="EMBL" id="AKD05358.1"/>
    </source>
</evidence>
<accession>A0A0E3ZIF1</accession>
<dbReference type="Proteomes" id="UP000033109">
    <property type="component" value="Chromosome"/>
</dbReference>
<evidence type="ECO:0000313" key="4">
    <source>
        <dbReference type="Proteomes" id="UP000033109"/>
    </source>
</evidence>
<dbReference type="STRING" id="400092.PKOR_22800"/>
<dbReference type="PATRIC" id="fig|400092.3.peg.5018"/>
<organism evidence="3 4">
    <name type="scientific">Pontibacter korlensis</name>
    <dbReference type="NCBI Taxonomy" id="400092"/>
    <lineage>
        <taxon>Bacteria</taxon>
        <taxon>Pseudomonadati</taxon>
        <taxon>Bacteroidota</taxon>
        <taxon>Cytophagia</taxon>
        <taxon>Cytophagales</taxon>
        <taxon>Hymenobacteraceae</taxon>
        <taxon>Pontibacter</taxon>
    </lineage>
</organism>
<dbReference type="OrthoDB" id="9792011at2"/>
<feature type="domain" description="DUF4397" evidence="2">
    <location>
        <begin position="43"/>
        <end position="157"/>
    </location>
</feature>
<keyword evidence="1" id="KW-0732">Signal</keyword>
<dbReference type="Pfam" id="PF14344">
    <property type="entry name" value="DUF4397"/>
    <property type="match status" value="1"/>
</dbReference>
<name>A0A0E3ZIF1_9BACT</name>
<dbReference type="InterPro" id="IPR025510">
    <property type="entry name" value="DUF4397"/>
</dbReference>
<dbReference type="RefSeq" id="WP_046313720.1">
    <property type="nucleotide sequence ID" value="NZ_CBCSCY010000034.1"/>
</dbReference>
<dbReference type="HOGENOM" id="CLU_069060_2_0_10"/>
<evidence type="ECO:0000256" key="1">
    <source>
        <dbReference type="SAM" id="SignalP"/>
    </source>
</evidence>
<protein>
    <recommendedName>
        <fullName evidence="2">DUF4397 domain-containing protein</fullName>
    </recommendedName>
</protein>
<gene>
    <name evidence="3" type="ORF">PKOR_22800</name>
</gene>
<reference evidence="3 4" key="1">
    <citation type="journal article" date="2015" name="Sci. Rep.">
        <title>Unraveling adaptation of Pontibacter korlensis to radiation and infertility in desert through complete genome and comparative transcriptomic analysis.</title>
        <authorList>
            <person name="Dai J."/>
            <person name="Dai W."/>
            <person name="Qiu C."/>
            <person name="Yang Z."/>
            <person name="Zhang Y."/>
            <person name="Zhou M."/>
            <person name="Zhang L."/>
            <person name="Fang C."/>
            <person name="Gao Q."/>
            <person name="Yang Q."/>
            <person name="Li X."/>
            <person name="Wang Z."/>
            <person name="Wang Z."/>
            <person name="Jia Z."/>
            <person name="Chen X."/>
        </authorList>
    </citation>
    <scope>NUCLEOTIDE SEQUENCE [LARGE SCALE GENOMIC DNA]</scope>
    <source>
        <strain evidence="3 4">X14-1T</strain>
    </source>
</reference>
<proteinExistence type="predicted"/>
<dbReference type="EMBL" id="CP009621">
    <property type="protein sequence ID" value="AKD05358.1"/>
    <property type="molecule type" value="Genomic_DNA"/>
</dbReference>
<feature type="signal peptide" evidence="1">
    <location>
        <begin position="1"/>
        <end position="27"/>
    </location>
</feature>
<sequence length="240" mass="25917">MQNLFRKSFLNKAALMLLSVASTMSLTGCMDDDLETPEPTPTAYVSFYHGSPDAPDMDIQRNSQSILNQPIKYSNFSGYAPLIPESTNFKFTPVNAATAYLDTTLSLKDGEAYSLFAVNRLEDIELLVVQDSIVTPATGKVALRIVHLSPDAPAVNVSTTGSASTELAAGLGFKNITLFKELDAGRHTIEIKDADTDAVLLTVSQTNFELGRAYTLIVRGFATPPSGNTNTLAAQVIRNY</sequence>
<dbReference type="AlphaFoldDB" id="A0A0E3ZIF1"/>